<dbReference type="Gene3D" id="3.40.50.1010">
    <property type="entry name" value="5'-nuclease"/>
    <property type="match status" value="1"/>
</dbReference>
<dbReference type="EMBL" id="JAGVWF010000008">
    <property type="protein sequence ID" value="MBS3058920.1"/>
    <property type="molecule type" value="Genomic_DNA"/>
</dbReference>
<accession>A0A7J4ISB3</accession>
<dbReference type="AlphaFoldDB" id="A0A7J4ISB3"/>
<dbReference type="PANTHER" id="PTHR39677:SF4">
    <property type="entry name" value="RIBONUCLEASE VAPC6"/>
    <property type="match status" value="1"/>
</dbReference>
<dbReference type="PANTHER" id="PTHR39677">
    <property type="entry name" value="RIBONUCLEASE VAPC6"/>
    <property type="match status" value="1"/>
</dbReference>
<dbReference type="InterPro" id="IPR002716">
    <property type="entry name" value="PIN_dom"/>
</dbReference>
<dbReference type="InterPro" id="IPR029060">
    <property type="entry name" value="PIN-like_dom_sf"/>
</dbReference>
<organism evidence="2 4">
    <name type="scientific">Candidatus Iainarchaeum sp</name>
    <dbReference type="NCBI Taxonomy" id="3101447"/>
    <lineage>
        <taxon>Archaea</taxon>
        <taxon>Candidatus Iainarchaeota</taxon>
        <taxon>Candidatus Iainarchaeia</taxon>
        <taxon>Candidatus Iainarchaeales</taxon>
        <taxon>Candidatus Iainarchaeaceae</taxon>
        <taxon>Candidatus Iainarchaeum</taxon>
    </lineage>
</organism>
<dbReference type="Proteomes" id="UP000683213">
    <property type="component" value="Unassembled WGS sequence"/>
</dbReference>
<proteinExistence type="predicted"/>
<dbReference type="Pfam" id="PF01850">
    <property type="entry name" value="PIN"/>
    <property type="match status" value="1"/>
</dbReference>
<dbReference type="EMBL" id="DUFG01000017">
    <property type="protein sequence ID" value="HIH08413.1"/>
    <property type="molecule type" value="Genomic_DNA"/>
</dbReference>
<evidence type="ECO:0000313" key="2">
    <source>
        <dbReference type="EMBL" id="HIH08413.1"/>
    </source>
</evidence>
<evidence type="ECO:0000259" key="1">
    <source>
        <dbReference type="Pfam" id="PF01850"/>
    </source>
</evidence>
<dbReference type="SUPFAM" id="SSF88723">
    <property type="entry name" value="PIN domain-like"/>
    <property type="match status" value="1"/>
</dbReference>
<feature type="domain" description="PIN" evidence="1">
    <location>
        <begin position="5"/>
        <end position="124"/>
    </location>
</feature>
<name>A0A7J4ISB3_9ARCH</name>
<evidence type="ECO:0000313" key="3">
    <source>
        <dbReference type="EMBL" id="MBS3058920.1"/>
    </source>
</evidence>
<reference evidence="3" key="3">
    <citation type="submission" date="2021-05" db="EMBL/GenBank/DDBJ databases">
        <title>Protein family content uncovers lineage relationships and bacterial pathway maintenance mechanisms in DPANN archaea.</title>
        <authorList>
            <person name="Castelle C.J."/>
            <person name="Meheust R."/>
            <person name="Jaffe A.L."/>
            <person name="Seitz K."/>
            <person name="Gong X."/>
            <person name="Baker B.J."/>
            <person name="Banfield J.F."/>
        </authorList>
    </citation>
    <scope>NUCLEOTIDE SEQUENCE</scope>
    <source>
        <strain evidence="3">RIFCSPHIGHO2_01_FULL_GW2011_AR10_43_9</strain>
    </source>
</reference>
<sequence length="130" mass="14862">MTSSYVLDSYAWVEYFRGTEKGETVRVLLENMACFTPAIVIAELSDKYAREKYDFWEQDLQFIIENSSIIDLGKEIAAEAGKIKQAVRKKYKNNFGLADAIILSTARKINAQVVTGDLHFKKIKNVEFLK</sequence>
<gene>
    <name evidence="2" type="ORF">HA237_03515</name>
    <name evidence="3" type="ORF">J4224_00665</name>
</gene>
<comment type="caution">
    <text evidence="2">The sequence shown here is derived from an EMBL/GenBank/DDBJ whole genome shotgun (WGS) entry which is preliminary data.</text>
</comment>
<reference evidence="3" key="2">
    <citation type="submission" date="2021-03" db="EMBL/GenBank/DDBJ databases">
        <authorList>
            <person name="Jaffe A."/>
        </authorList>
    </citation>
    <scope>NUCLEOTIDE SEQUENCE</scope>
    <source>
        <strain evidence="3">RIFCSPHIGHO2_01_FULL_GW2011_AR10_43_9</strain>
    </source>
</reference>
<protein>
    <submittedName>
        <fullName evidence="3">PIN domain-containing protein</fullName>
    </submittedName>
    <submittedName>
        <fullName evidence="2">Type II toxin-antitoxin system VapC family toxin</fullName>
    </submittedName>
</protein>
<dbReference type="Proteomes" id="UP000577419">
    <property type="component" value="Unassembled WGS sequence"/>
</dbReference>
<evidence type="ECO:0000313" key="4">
    <source>
        <dbReference type="Proteomes" id="UP000577419"/>
    </source>
</evidence>
<reference evidence="4" key="1">
    <citation type="journal article" date="2020" name="bioRxiv">
        <title>A rank-normalized archaeal taxonomy based on genome phylogeny resolves widespread incomplete and uneven classifications.</title>
        <authorList>
            <person name="Rinke C."/>
            <person name="Chuvochina M."/>
            <person name="Mussig A.J."/>
            <person name="Chaumeil P.-A."/>
            <person name="Waite D.W."/>
            <person name="Whitman W.B."/>
            <person name="Parks D.H."/>
            <person name="Hugenholtz P."/>
        </authorList>
    </citation>
    <scope>NUCLEOTIDE SEQUENCE [LARGE SCALE GENOMIC DNA]</scope>
</reference>